<sequence length="128" mass="14171">MDPVTVAAVVGYLAKTIKENKAFKEFTADLTEASVNWIRPIFLKEDSTPKEVLKELQEKPDSASRRKAAEAAIMTRIEDYPEEGHYLKEIFESINKKNTTSQNTVTNSKNVNTGNISAGGNVSIGDKH</sequence>
<comment type="caution">
    <text evidence="2">The sequence shown here is derived from an EMBL/GenBank/DDBJ whole genome shotgun (WGS) entry which is preliminary data.</text>
</comment>
<feature type="region of interest" description="Disordered" evidence="1">
    <location>
        <begin position="97"/>
        <end position="128"/>
    </location>
</feature>
<gene>
    <name evidence="2" type="ORF">CLV58_1537</name>
</gene>
<keyword evidence="3" id="KW-1185">Reference proteome</keyword>
<dbReference type="AlphaFoldDB" id="A0A2T0RJ17"/>
<dbReference type="RefSeq" id="WP_106141032.1">
    <property type="nucleotide sequence ID" value="NZ_PVTE01000053.1"/>
</dbReference>
<feature type="compositionally biased region" description="Polar residues" evidence="1">
    <location>
        <begin position="97"/>
        <end position="120"/>
    </location>
</feature>
<evidence type="ECO:0000313" key="3">
    <source>
        <dbReference type="Proteomes" id="UP000238375"/>
    </source>
</evidence>
<dbReference type="OrthoDB" id="1494936at2"/>
<organism evidence="2 3">
    <name type="scientific">Spirosoma oryzae</name>
    <dbReference type="NCBI Taxonomy" id="1469603"/>
    <lineage>
        <taxon>Bacteria</taxon>
        <taxon>Pseudomonadati</taxon>
        <taxon>Bacteroidota</taxon>
        <taxon>Cytophagia</taxon>
        <taxon>Cytophagales</taxon>
        <taxon>Cytophagaceae</taxon>
        <taxon>Spirosoma</taxon>
    </lineage>
</organism>
<protein>
    <submittedName>
        <fullName evidence="2">Uncharacterized protein</fullName>
    </submittedName>
</protein>
<accession>A0A2T0RJ17</accession>
<reference evidence="2 3" key="1">
    <citation type="submission" date="2018-03" db="EMBL/GenBank/DDBJ databases">
        <title>Genomic Encyclopedia of Archaeal and Bacterial Type Strains, Phase II (KMG-II): from individual species to whole genera.</title>
        <authorList>
            <person name="Goeker M."/>
        </authorList>
    </citation>
    <scope>NUCLEOTIDE SEQUENCE [LARGE SCALE GENOMIC DNA]</scope>
    <source>
        <strain evidence="2 3">DSM 28354</strain>
    </source>
</reference>
<dbReference type="EMBL" id="PVTE01000053">
    <property type="protein sequence ID" value="PRY21117.1"/>
    <property type="molecule type" value="Genomic_DNA"/>
</dbReference>
<proteinExistence type="predicted"/>
<evidence type="ECO:0000313" key="2">
    <source>
        <dbReference type="EMBL" id="PRY21117.1"/>
    </source>
</evidence>
<dbReference type="Proteomes" id="UP000238375">
    <property type="component" value="Unassembled WGS sequence"/>
</dbReference>
<evidence type="ECO:0000256" key="1">
    <source>
        <dbReference type="SAM" id="MobiDB-lite"/>
    </source>
</evidence>
<name>A0A2T0RJ17_9BACT</name>